<dbReference type="PANTHER" id="PTHR33087:SF52">
    <property type="entry name" value="CCHC-TYPE DOMAIN-CONTAINING PROTEIN"/>
    <property type="match status" value="1"/>
</dbReference>
<evidence type="ECO:0000313" key="2">
    <source>
        <dbReference type="Proteomes" id="UP000011116"/>
    </source>
</evidence>
<reference evidence="1" key="2">
    <citation type="submission" date="2020-10" db="EMBL/GenBank/DDBJ databases">
        <authorList>
            <person name="Scholz U."/>
            <person name="Mascher M."/>
            <person name="Fiebig A."/>
        </authorList>
    </citation>
    <scope>NUCLEOTIDE SEQUENCE [LARGE SCALE GENOMIC DNA]</scope>
    <source>
        <strain evidence="1">cv. Morex</strain>
    </source>
</reference>
<name>A0A8I6YAN0_HORVV</name>
<evidence type="ECO:0000313" key="1">
    <source>
        <dbReference type="EnsemblPlants" id="HORVU.MOREX.r3.5HG0462170.1.CDS1"/>
    </source>
</evidence>
<dbReference type="Proteomes" id="UP000011116">
    <property type="component" value="Chromosome 5H"/>
</dbReference>
<dbReference type="Gramene" id="HORVU.MOREX.r3.5HG0462170.1">
    <property type="protein sequence ID" value="HORVU.MOREX.r3.5HG0462170.1.CDS1"/>
    <property type="gene ID" value="HORVU.MOREX.r3.5HG0462170"/>
</dbReference>
<organism evidence="1 2">
    <name type="scientific">Hordeum vulgare subsp. vulgare</name>
    <name type="common">Domesticated barley</name>
    <dbReference type="NCBI Taxonomy" id="112509"/>
    <lineage>
        <taxon>Eukaryota</taxon>
        <taxon>Viridiplantae</taxon>
        <taxon>Streptophyta</taxon>
        <taxon>Embryophyta</taxon>
        <taxon>Tracheophyta</taxon>
        <taxon>Spermatophyta</taxon>
        <taxon>Magnoliopsida</taxon>
        <taxon>Liliopsida</taxon>
        <taxon>Poales</taxon>
        <taxon>Poaceae</taxon>
        <taxon>BOP clade</taxon>
        <taxon>Pooideae</taxon>
        <taxon>Triticodae</taxon>
        <taxon>Triticeae</taxon>
        <taxon>Hordeinae</taxon>
        <taxon>Hordeum</taxon>
    </lineage>
</organism>
<dbReference type="AlphaFoldDB" id="A0A8I6YAN0"/>
<reference evidence="1" key="3">
    <citation type="submission" date="2022-01" db="UniProtKB">
        <authorList>
            <consortium name="EnsemblPlants"/>
        </authorList>
    </citation>
    <scope>IDENTIFICATION</scope>
    <source>
        <strain evidence="1">subsp. vulgare</strain>
    </source>
</reference>
<sequence>MEQLERRLQFSMVAYVGGARRDLSSEFVLEALSAKAGVSREWVSVILPRPEDFLVVFGREEHRNRVTAIPVFEHNGVRLFFRPWNRQAQEVHSMLRFKVTLEIEGIPPHASDREVVECLLGSSCMVDTVVPETHSRAVLSSFKVSAWTANPKAIPAIRWLAVPEPGMCSPLVEPTLLQYKVLIHLDEVWDFSNASEPWFLGSSSSSGQSCWRKLHGK</sequence>
<proteinExistence type="predicted"/>
<dbReference type="InterPro" id="IPR053253">
    <property type="entry name" value="Sex_diff_modulator"/>
</dbReference>
<dbReference type="PANTHER" id="PTHR33087">
    <property type="entry name" value="OS07G0539200 PROTEIN"/>
    <property type="match status" value="1"/>
</dbReference>
<dbReference type="EnsemblPlants" id="HORVU.MOREX.r3.5HG0462170.1">
    <property type="protein sequence ID" value="HORVU.MOREX.r3.5HG0462170.1.CDS1"/>
    <property type="gene ID" value="HORVU.MOREX.r3.5HG0462170"/>
</dbReference>
<protein>
    <submittedName>
        <fullName evidence="1">Uncharacterized protein</fullName>
    </submittedName>
</protein>
<reference evidence="2" key="1">
    <citation type="journal article" date="2012" name="Nature">
        <title>A physical, genetic and functional sequence assembly of the barley genome.</title>
        <authorList>
            <consortium name="The International Barley Genome Sequencing Consortium"/>
            <person name="Mayer K.F."/>
            <person name="Waugh R."/>
            <person name="Brown J.W."/>
            <person name="Schulman A."/>
            <person name="Langridge P."/>
            <person name="Platzer M."/>
            <person name="Fincher G.B."/>
            <person name="Muehlbauer G.J."/>
            <person name="Sato K."/>
            <person name="Close T.J."/>
            <person name="Wise R.P."/>
            <person name="Stein N."/>
        </authorList>
    </citation>
    <scope>NUCLEOTIDE SEQUENCE [LARGE SCALE GENOMIC DNA]</scope>
    <source>
        <strain evidence="2">cv. Morex</strain>
    </source>
</reference>
<accession>A0A8I6YAN0</accession>
<keyword evidence="2" id="KW-1185">Reference proteome</keyword>